<dbReference type="AlphaFoldDB" id="A0A367JF93"/>
<keyword evidence="2" id="KW-1185">Reference proteome</keyword>
<protein>
    <submittedName>
        <fullName evidence="1">Uncharacterized protein</fullName>
    </submittedName>
</protein>
<organism evidence="1 2">
    <name type="scientific">Rhizopus stolonifer</name>
    <name type="common">Rhizopus nigricans</name>
    <dbReference type="NCBI Taxonomy" id="4846"/>
    <lineage>
        <taxon>Eukaryota</taxon>
        <taxon>Fungi</taxon>
        <taxon>Fungi incertae sedis</taxon>
        <taxon>Mucoromycota</taxon>
        <taxon>Mucoromycotina</taxon>
        <taxon>Mucoromycetes</taxon>
        <taxon>Mucorales</taxon>
        <taxon>Mucorineae</taxon>
        <taxon>Rhizopodaceae</taxon>
        <taxon>Rhizopus</taxon>
    </lineage>
</organism>
<evidence type="ECO:0000313" key="2">
    <source>
        <dbReference type="Proteomes" id="UP000253551"/>
    </source>
</evidence>
<comment type="caution">
    <text evidence="1">The sequence shown here is derived from an EMBL/GenBank/DDBJ whole genome shotgun (WGS) entry which is preliminary data.</text>
</comment>
<proteinExistence type="predicted"/>
<sequence>MDATEEEKIKDKWIIERIPLEPFALISCDDDGNEVEYDAFSHHKNIKSMSNRTFECRPIIPSKRPLDTNAIEPSICNDLASLIYKSPHRRLLASCEYFELDDTTELLFNKDWLHEPQVKFACAQVLAGAVLMNAILVNTVEMYGGTKSADIHRELPSLSSVSIFTTKPTYANIWPHIRSTGDGSKLVIVTQTCTALITSIIRLDQSEEPKVGPSSCHFATSPQHTKIFIDQVSWTKAKKIESNASTRSIEP</sequence>
<reference evidence="1 2" key="1">
    <citation type="journal article" date="2018" name="G3 (Bethesda)">
        <title>Phylogenetic and Phylogenomic Definition of Rhizopus Species.</title>
        <authorList>
            <person name="Gryganskyi A.P."/>
            <person name="Golan J."/>
            <person name="Dolatabadi S."/>
            <person name="Mondo S."/>
            <person name="Robb S."/>
            <person name="Idnurm A."/>
            <person name="Muszewska A."/>
            <person name="Steczkiewicz K."/>
            <person name="Masonjones S."/>
            <person name="Liao H.L."/>
            <person name="Gajdeczka M.T."/>
            <person name="Anike F."/>
            <person name="Vuek A."/>
            <person name="Anishchenko I.M."/>
            <person name="Voigt K."/>
            <person name="de Hoog G.S."/>
            <person name="Smith M.E."/>
            <person name="Heitman J."/>
            <person name="Vilgalys R."/>
            <person name="Stajich J.E."/>
        </authorList>
    </citation>
    <scope>NUCLEOTIDE SEQUENCE [LARGE SCALE GENOMIC DNA]</scope>
    <source>
        <strain evidence="1 2">LSU 92-RS-03</strain>
    </source>
</reference>
<feature type="non-terminal residue" evidence="1">
    <location>
        <position position="251"/>
    </location>
</feature>
<dbReference type="EMBL" id="PJQM01003501">
    <property type="protein sequence ID" value="RCH88545.1"/>
    <property type="molecule type" value="Genomic_DNA"/>
</dbReference>
<accession>A0A367JF93</accession>
<name>A0A367JF93_RHIST</name>
<dbReference type="STRING" id="4846.A0A367JF93"/>
<evidence type="ECO:0000313" key="1">
    <source>
        <dbReference type="EMBL" id="RCH88545.1"/>
    </source>
</evidence>
<dbReference type="Proteomes" id="UP000253551">
    <property type="component" value="Unassembled WGS sequence"/>
</dbReference>
<gene>
    <name evidence="1" type="ORF">CU098_001606</name>
</gene>
<dbReference type="OrthoDB" id="2283214at2759"/>